<evidence type="ECO:0000313" key="1">
    <source>
        <dbReference type="EMBL" id="CAD6492610.1"/>
    </source>
</evidence>
<accession>A0A811TA55</accession>
<dbReference type="EMBL" id="CAJHIS010000006">
    <property type="protein sequence ID" value="CAD6492610.1"/>
    <property type="molecule type" value="Genomic_DNA"/>
</dbReference>
<comment type="caution">
    <text evidence="1">The sequence shown here is derived from an EMBL/GenBank/DDBJ whole genome shotgun (WGS) entry which is preliminary data.</text>
</comment>
<reference evidence="1" key="1">
    <citation type="submission" date="2020-10" db="EMBL/GenBank/DDBJ databases">
        <authorList>
            <person name="Hahn C.J."/>
            <person name="Laso-Perez R."/>
            <person name="Vulcano F."/>
            <person name="Vaziourakis K.-M."/>
            <person name="Stokke R."/>
            <person name="Steen I.H."/>
            <person name="Teske A."/>
            <person name="Boetius A."/>
            <person name="Liebeke M."/>
            <person name="Amann R."/>
            <person name="Knittel K."/>
        </authorList>
    </citation>
    <scope>NUCLEOTIDE SEQUENCE</scope>
    <source>
        <strain evidence="1">Gfbio:e3339647-f889-4370-9287-4fb5cb688e4c:AG392D22_GoMArc1</strain>
    </source>
</reference>
<protein>
    <submittedName>
        <fullName evidence="1">Uncharacterized protein</fullName>
    </submittedName>
</protein>
<gene>
    <name evidence="1" type="ORF">EMLJLAPB_00327</name>
</gene>
<evidence type="ECO:0000313" key="2">
    <source>
        <dbReference type="Proteomes" id="UP000634805"/>
    </source>
</evidence>
<proteinExistence type="predicted"/>
<name>A0A811TA55_9EURY</name>
<dbReference type="AlphaFoldDB" id="A0A811TA55"/>
<sequence length="40" mass="4581">MNNRDKRGIDMIETSKTVPKGDIWGRRTLPDIQINIKGGR</sequence>
<dbReference type="Proteomes" id="UP000634805">
    <property type="component" value="Unassembled WGS sequence"/>
</dbReference>
<organism evidence="1 2">
    <name type="scientific">Candidatus Argoarchaeum ethanivorans</name>
    <dbReference type="NCBI Taxonomy" id="2608793"/>
    <lineage>
        <taxon>Archaea</taxon>
        <taxon>Methanobacteriati</taxon>
        <taxon>Methanobacteriota</taxon>
        <taxon>Stenosarchaea group</taxon>
        <taxon>Methanomicrobia</taxon>
        <taxon>Methanosarcinales</taxon>
        <taxon>Methanosarcinales incertae sedis</taxon>
        <taxon>GOM Arc I cluster</taxon>
        <taxon>Candidatus Argoarchaeum</taxon>
    </lineage>
</organism>